<dbReference type="EMBL" id="CP108110">
    <property type="protein sequence ID" value="WUQ82703.1"/>
    <property type="molecule type" value="Genomic_DNA"/>
</dbReference>
<organism evidence="5 6">
    <name type="scientific">Kitasatospora purpeofusca</name>
    <dbReference type="NCBI Taxonomy" id="67352"/>
    <lineage>
        <taxon>Bacteria</taxon>
        <taxon>Bacillati</taxon>
        <taxon>Actinomycetota</taxon>
        <taxon>Actinomycetes</taxon>
        <taxon>Kitasatosporales</taxon>
        <taxon>Streptomycetaceae</taxon>
        <taxon>Kitasatospora</taxon>
    </lineage>
</organism>
<dbReference type="Pfam" id="PF01522">
    <property type="entry name" value="Polysacc_deac_1"/>
    <property type="match status" value="1"/>
</dbReference>
<comment type="subcellular location">
    <subcellularLocation>
        <location evidence="1">Secreted</location>
    </subcellularLocation>
</comment>
<feature type="compositionally biased region" description="Polar residues" evidence="3">
    <location>
        <begin position="1"/>
        <end position="14"/>
    </location>
</feature>
<evidence type="ECO:0000256" key="3">
    <source>
        <dbReference type="SAM" id="MobiDB-lite"/>
    </source>
</evidence>
<dbReference type="PROSITE" id="PS51677">
    <property type="entry name" value="NODB"/>
    <property type="match status" value="1"/>
</dbReference>
<evidence type="ECO:0000256" key="2">
    <source>
        <dbReference type="ARBA" id="ARBA00022729"/>
    </source>
</evidence>
<dbReference type="CDD" id="cd10918">
    <property type="entry name" value="CE4_NodB_like_5s_6s"/>
    <property type="match status" value="1"/>
</dbReference>
<evidence type="ECO:0000313" key="6">
    <source>
        <dbReference type="Proteomes" id="UP001432222"/>
    </source>
</evidence>
<dbReference type="PANTHER" id="PTHR34216:SF3">
    <property type="entry name" value="POLY-BETA-1,6-N-ACETYL-D-GLUCOSAMINE N-DEACETYLASE"/>
    <property type="match status" value="1"/>
</dbReference>
<proteinExistence type="predicted"/>
<reference evidence="5" key="1">
    <citation type="submission" date="2022-10" db="EMBL/GenBank/DDBJ databases">
        <title>The complete genomes of actinobacterial strains from the NBC collection.</title>
        <authorList>
            <person name="Joergensen T.S."/>
            <person name="Alvarez Arevalo M."/>
            <person name="Sterndorff E.B."/>
            <person name="Faurdal D."/>
            <person name="Vuksanovic O."/>
            <person name="Mourched A.-S."/>
            <person name="Charusanti P."/>
            <person name="Shaw S."/>
            <person name="Blin K."/>
            <person name="Weber T."/>
        </authorList>
    </citation>
    <scope>NUCLEOTIDE SEQUENCE</scope>
    <source>
        <strain evidence="5">NBC_00222</strain>
    </source>
</reference>
<dbReference type="InterPro" id="IPR002509">
    <property type="entry name" value="NODB_dom"/>
</dbReference>
<feature type="domain" description="NodB homology" evidence="4">
    <location>
        <begin position="197"/>
        <end position="428"/>
    </location>
</feature>
<evidence type="ECO:0000313" key="5">
    <source>
        <dbReference type="EMBL" id="WUQ82703.1"/>
    </source>
</evidence>
<feature type="compositionally biased region" description="Low complexity" evidence="3">
    <location>
        <begin position="43"/>
        <end position="55"/>
    </location>
</feature>
<protein>
    <submittedName>
        <fullName evidence="5">Polysaccharide deacetylase family protein</fullName>
    </submittedName>
</protein>
<sequence>MPQSHSTTSTSGLTALNRAVVTALSDLRPPPTAAPPPAPGPARPAAASPASAVPTDGQPVATQPGRRNRRSRAATRSAAATRTCSRPARVLAPAPAAAPGRRTPERAEGPAVAPVGAPAVGPAGSPADARGEWLRFVPVQPLFRARAAQRLAVLAYHGVTDPRSFGAQLDRLRRLATPVSLAAVQEAVAERRPLPVRSVLVTFDDADRSVLTHALPALIERGIPAAAFVISELIGTERPFWWHEADFLARHGGRARSLDCGHPSQLLRRLKAMPDPDRRRSLQELRVSADRRPPGQDQLTPADLLALREGGVAIGNHTQGHPCLGRCDDATVRAEITGAHEALTRWLGEPPIAFAYPDGGHDVRAEGVLQELGYRLGFLSDHRLGPRLPSHPLQISRLQVDSTTSTRRFDTILSGLEPAYRRWRGQAA</sequence>
<name>A0ABZ1TVD5_9ACTN</name>
<dbReference type="Proteomes" id="UP001432222">
    <property type="component" value="Chromosome"/>
</dbReference>
<dbReference type="RefSeq" id="WP_328953753.1">
    <property type="nucleotide sequence ID" value="NZ_CP108110.1"/>
</dbReference>
<accession>A0ABZ1TVD5</accession>
<gene>
    <name evidence="5" type="ORF">OHA16_06765</name>
</gene>
<feature type="compositionally biased region" description="Pro residues" evidence="3">
    <location>
        <begin position="28"/>
        <end position="42"/>
    </location>
</feature>
<dbReference type="SUPFAM" id="SSF88713">
    <property type="entry name" value="Glycoside hydrolase/deacetylase"/>
    <property type="match status" value="1"/>
</dbReference>
<evidence type="ECO:0000256" key="1">
    <source>
        <dbReference type="ARBA" id="ARBA00004613"/>
    </source>
</evidence>
<feature type="compositionally biased region" description="Low complexity" evidence="3">
    <location>
        <begin position="109"/>
        <end position="127"/>
    </location>
</feature>
<dbReference type="PANTHER" id="PTHR34216">
    <property type="match status" value="1"/>
</dbReference>
<dbReference type="InterPro" id="IPR051398">
    <property type="entry name" value="Polysacch_Deacetylase"/>
</dbReference>
<feature type="compositionally biased region" description="Low complexity" evidence="3">
    <location>
        <begin position="74"/>
        <end position="101"/>
    </location>
</feature>
<keyword evidence="2" id="KW-0732">Signal</keyword>
<dbReference type="Gene3D" id="3.20.20.370">
    <property type="entry name" value="Glycoside hydrolase/deacetylase"/>
    <property type="match status" value="1"/>
</dbReference>
<keyword evidence="6" id="KW-1185">Reference proteome</keyword>
<evidence type="ECO:0000259" key="4">
    <source>
        <dbReference type="PROSITE" id="PS51677"/>
    </source>
</evidence>
<dbReference type="InterPro" id="IPR011330">
    <property type="entry name" value="Glyco_hydro/deAcase_b/a-brl"/>
</dbReference>
<feature type="region of interest" description="Disordered" evidence="3">
    <location>
        <begin position="1"/>
        <end position="127"/>
    </location>
</feature>